<dbReference type="InterPro" id="IPR036196">
    <property type="entry name" value="Ptyr_pPase_sf"/>
</dbReference>
<feature type="active site" evidence="4">
    <location>
        <position position="17"/>
    </location>
</feature>
<dbReference type="InterPro" id="IPR017867">
    <property type="entry name" value="Tyr_phospatase_low_mol_wt"/>
</dbReference>
<evidence type="ECO:0000256" key="1">
    <source>
        <dbReference type="ARBA" id="ARBA00011063"/>
    </source>
</evidence>
<evidence type="ECO:0000256" key="3">
    <source>
        <dbReference type="ARBA" id="ARBA00022912"/>
    </source>
</evidence>
<keyword evidence="3" id="KW-0904">Protein phosphatase</keyword>
<dbReference type="PRINTS" id="PR00719">
    <property type="entry name" value="LMWPTPASE"/>
</dbReference>
<feature type="domain" description="Phosphotyrosine protein phosphatase I" evidence="5">
    <location>
        <begin position="5"/>
        <end position="155"/>
    </location>
</feature>
<dbReference type="SMART" id="SM00226">
    <property type="entry name" value="LMWPc"/>
    <property type="match status" value="1"/>
</dbReference>
<dbReference type="CDD" id="cd16343">
    <property type="entry name" value="LMWPTP"/>
    <property type="match status" value="1"/>
</dbReference>
<dbReference type="FunFam" id="3.40.50.2300:FF:000113">
    <property type="entry name" value="Low molecular weight protein-tyrosine-phosphatase"/>
    <property type="match status" value="1"/>
</dbReference>
<name>A0A1Q6F563_9BACT</name>
<evidence type="ECO:0000313" key="6">
    <source>
        <dbReference type="EMBL" id="OKY93822.1"/>
    </source>
</evidence>
<gene>
    <name evidence="6" type="ORF">BHV66_07545</name>
</gene>
<dbReference type="EMBL" id="MNQH01000032">
    <property type="protein sequence ID" value="OKY93822.1"/>
    <property type="molecule type" value="Genomic_DNA"/>
</dbReference>
<dbReference type="GO" id="GO:0004725">
    <property type="term" value="F:protein tyrosine phosphatase activity"/>
    <property type="evidence" value="ECO:0007669"/>
    <property type="project" value="InterPro"/>
</dbReference>
<organism evidence="6 7">
    <name type="scientific">Alistipes putredinis</name>
    <dbReference type="NCBI Taxonomy" id="28117"/>
    <lineage>
        <taxon>Bacteria</taxon>
        <taxon>Pseudomonadati</taxon>
        <taxon>Bacteroidota</taxon>
        <taxon>Bacteroidia</taxon>
        <taxon>Bacteroidales</taxon>
        <taxon>Rikenellaceae</taxon>
        <taxon>Alistipes</taxon>
    </lineage>
</organism>
<evidence type="ECO:0000313" key="7">
    <source>
        <dbReference type="Proteomes" id="UP000187417"/>
    </source>
</evidence>
<evidence type="ECO:0000256" key="2">
    <source>
        <dbReference type="ARBA" id="ARBA00022801"/>
    </source>
</evidence>
<dbReference type="STRING" id="28117.BHV66_07545"/>
<keyword evidence="2" id="KW-0378">Hydrolase</keyword>
<dbReference type="SUPFAM" id="SSF52788">
    <property type="entry name" value="Phosphotyrosine protein phosphatases I"/>
    <property type="match status" value="1"/>
</dbReference>
<dbReference type="PANTHER" id="PTHR47439">
    <property type="entry name" value="LOW MOLECULAR WEIGHT PHOSPHOTYROSINE PROTEIN PHOSPHATASE-RELATED"/>
    <property type="match status" value="1"/>
</dbReference>
<dbReference type="Pfam" id="PF01451">
    <property type="entry name" value="LMWPc"/>
    <property type="match status" value="1"/>
</dbReference>
<protein>
    <submittedName>
        <fullName evidence="6">Phosphotyrosine protein phosphatase</fullName>
    </submittedName>
</protein>
<dbReference type="RefSeq" id="WP_278339382.1">
    <property type="nucleotide sequence ID" value="NZ_BAAFLA010000014.1"/>
</dbReference>
<dbReference type="AlphaFoldDB" id="A0A1Q6F563"/>
<proteinExistence type="inferred from homology"/>
<accession>A0A1Q6F563</accession>
<comment type="caution">
    <text evidence="6">The sequence shown here is derived from an EMBL/GenBank/DDBJ whole genome shotgun (WGS) entry which is preliminary data.</text>
</comment>
<feature type="active site" description="Proton donor" evidence="4">
    <location>
        <position position="129"/>
    </location>
</feature>
<feature type="active site" description="Nucleophile" evidence="4">
    <location>
        <position position="11"/>
    </location>
</feature>
<evidence type="ECO:0000259" key="5">
    <source>
        <dbReference type="SMART" id="SM00226"/>
    </source>
</evidence>
<dbReference type="Gene3D" id="3.40.50.2300">
    <property type="match status" value="1"/>
</dbReference>
<comment type="similarity">
    <text evidence="1">Belongs to the low molecular weight phosphotyrosine protein phosphatase family.</text>
</comment>
<dbReference type="InterPro" id="IPR052995">
    <property type="entry name" value="LMW-PTP"/>
</dbReference>
<evidence type="ECO:0000256" key="4">
    <source>
        <dbReference type="PIRSR" id="PIRSR617867-1"/>
    </source>
</evidence>
<reference evidence="6 7" key="1">
    <citation type="journal article" date="2016" name="Nat. Biotechnol.">
        <title>Measurement of bacterial replication rates in microbial communities.</title>
        <authorList>
            <person name="Brown C.T."/>
            <person name="Olm M.R."/>
            <person name="Thomas B.C."/>
            <person name="Banfield J.F."/>
        </authorList>
    </citation>
    <scope>NUCLEOTIDE SEQUENCE [LARGE SCALE GENOMIC DNA]</scope>
    <source>
        <strain evidence="6">CAG:67_53_122</strain>
    </source>
</reference>
<dbReference type="Proteomes" id="UP000187417">
    <property type="component" value="Unassembled WGS sequence"/>
</dbReference>
<dbReference type="PANTHER" id="PTHR47439:SF1">
    <property type="entry name" value="ACID PHOSPHATASE"/>
    <property type="match status" value="1"/>
</dbReference>
<dbReference type="InterPro" id="IPR023485">
    <property type="entry name" value="Ptyr_pPase"/>
</dbReference>
<sequence length="159" mass="18583">MSDKYKILFVCLGNICRSPAAEGIFRQMAEKRGLGERLEADSAGTYAGHTGEQPDSRMRNAAYARGYLLTHRARQVRLRDFEEFDRIVAMDDTNYHNLYRLAPSREAGNRIYRMSEFFREHPNWTHVPDPYYEGHEGFELVLDMLEDGCRTLLDELEKR</sequence>